<gene>
    <name evidence="2" type="ORF">HA335_05520</name>
</gene>
<reference evidence="2" key="1">
    <citation type="journal article" date="2020" name="bioRxiv">
        <title>A rank-normalized archaeal taxonomy based on genome phylogeny resolves widespread incomplete and uneven classifications.</title>
        <authorList>
            <person name="Rinke C."/>
            <person name="Chuvochina M."/>
            <person name="Mussig A.J."/>
            <person name="Chaumeil P.-A."/>
            <person name="Waite D.W."/>
            <person name="Whitman W.B."/>
            <person name="Parks D.H."/>
            <person name="Hugenholtz P."/>
        </authorList>
    </citation>
    <scope>NUCLEOTIDE SEQUENCE</scope>
    <source>
        <strain evidence="2">UBA8849</strain>
    </source>
</reference>
<sequence length="88" mass="10530">MIISVFIKSLLHSNSFFPYISFLLSNLILGLVLFDDYILGNPTIKFYEKGVVFDRVAFYNWEELDIKEDEGYLKIKIKYYPKEIMYKK</sequence>
<evidence type="ECO:0000313" key="3">
    <source>
        <dbReference type="Proteomes" id="UP000645676"/>
    </source>
</evidence>
<organism evidence="2 3">
    <name type="scientific">Methanocaldococcus jannaschii</name>
    <dbReference type="NCBI Taxonomy" id="2190"/>
    <lineage>
        <taxon>Archaea</taxon>
        <taxon>Methanobacteriati</taxon>
        <taxon>Methanobacteriota</taxon>
        <taxon>Methanomada group</taxon>
        <taxon>Methanococci</taxon>
        <taxon>Methanococcales</taxon>
        <taxon>Methanocaldococcaceae</taxon>
        <taxon>Methanocaldococcus</taxon>
    </lineage>
</organism>
<keyword evidence="1" id="KW-1133">Transmembrane helix</keyword>
<name>A0A832SW87_9EURY</name>
<feature type="transmembrane region" description="Helical" evidence="1">
    <location>
        <begin position="16"/>
        <end position="39"/>
    </location>
</feature>
<dbReference type="EMBL" id="DUJR01000027">
    <property type="protein sequence ID" value="HII60009.1"/>
    <property type="molecule type" value="Genomic_DNA"/>
</dbReference>
<evidence type="ECO:0000256" key="1">
    <source>
        <dbReference type="SAM" id="Phobius"/>
    </source>
</evidence>
<dbReference type="AlphaFoldDB" id="A0A832SW87"/>
<keyword evidence="1" id="KW-0472">Membrane</keyword>
<proteinExistence type="predicted"/>
<dbReference type="Proteomes" id="UP000645676">
    <property type="component" value="Unassembled WGS sequence"/>
</dbReference>
<evidence type="ECO:0000313" key="2">
    <source>
        <dbReference type="EMBL" id="HII60009.1"/>
    </source>
</evidence>
<comment type="caution">
    <text evidence="2">The sequence shown here is derived from an EMBL/GenBank/DDBJ whole genome shotgun (WGS) entry which is preliminary data.</text>
</comment>
<protein>
    <submittedName>
        <fullName evidence="2">Uncharacterized protein</fullName>
    </submittedName>
</protein>
<keyword evidence="1" id="KW-0812">Transmembrane</keyword>
<accession>A0A832SW87</accession>